<dbReference type="Gene3D" id="3.60.140.10">
    <property type="entry name" value="CNF1/YfiH-like putative cysteine hydrolases"/>
    <property type="match status" value="1"/>
</dbReference>
<evidence type="ECO:0000256" key="10">
    <source>
        <dbReference type="RuleBase" id="RU361274"/>
    </source>
</evidence>
<evidence type="ECO:0000313" key="12">
    <source>
        <dbReference type="EMBL" id="SFC92217.1"/>
    </source>
</evidence>
<dbReference type="CDD" id="cd16833">
    <property type="entry name" value="YfiH"/>
    <property type="match status" value="1"/>
</dbReference>
<dbReference type="GO" id="GO:0016787">
    <property type="term" value="F:hydrolase activity"/>
    <property type="evidence" value="ECO:0007669"/>
    <property type="project" value="UniProtKB-KW"/>
</dbReference>
<organism evidence="12 14">
    <name type="scientific">Devosia psychrophila</name>
    <dbReference type="NCBI Taxonomy" id="728005"/>
    <lineage>
        <taxon>Bacteria</taxon>
        <taxon>Pseudomonadati</taxon>
        <taxon>Pseudomonadota</taxon>
        <taxon>Alphaproteobacteria</taxon>
        <taxon>Hyphomicrobiales</taxon>
        <taxon>Devosiaceae</taxon>
        <taxon>Devosia</taxon>
    </lineage>
</organism>
<dbReference type="GO" id="GO:0017061">
    <property type="term" value="F:S-methyl-5-thioadenosine phosphorylase activity"/>
    <property type="evidence" value="ECO:0007669"/>
    <property type="project" value="UniProtKB-EC"/>
</dbReference>
<evidence type="ECO:0000256" key="9">
    <source>
        <dbReference type="ARBA" id="ARBA00049893"/>
    </source>
</evidence>
<dbReference type="EMBL" id="LAPV01000062">
    <property type="protein sequence ID" value="KKC34039.1"/>
    <property type="molecule type" value="Genomic_DNA"/>
</dbReference>
<dbReference type="Proteomes" id="UP000033519">
    <property type="component" value="Unassembled WGS sequence"/>
</dbReference>
<evidence type="ECO:0000313" key="11">
    <source>
        <dbReference type="EMBL" id="KKC34039.1"/>
    </source>
</evidence>
<dbReference type="AlphaFoldDB" id="A0A0F5Q1V9"/>
<dbReference type="GO" id="GO:0005507">
    <property type="term" value="F:copper ion binding"/>
    <property type="evidence" value="ECO:0007669"/>
    <property type="project" value="TreeGrafter"/>
</dbReference>
<keyword evidence="6" id="KW-0862">Zinc</keyword>
<sequence length="254" mass="27061">MSVPFLQSDLFNDTGVVRHGFFGRQGGVSSDDFASLNVSYAAGDDPDNVAANRGLVADAMAGGPLVILKQVHSNRVVTVEASALPDAAIEADALVTRRADVLLGVLTADCAPLLFLDHHAGVIGAAHAGWKGALTGILENTIAAMEALGAQRRRILFDIGPTISGDNYEVGPDFMRDALEINPAAESTFFRPEGGREHFDLPRFLWNDALRAGLSDVGSRNACTYADPDRFFSHRHATHRGSRTGRQVAVIGLV</sequence>
<evidence type="ECO:0000256" key="2">
    <source>
        <dbReference type="ARBA" id="ARBA00007353"/>
    </source>
</evidence>
<keyword evidence="5" id="KW-0378">Hydrolase</keyword>
<comment type="catalytic activity">
    <reaction evidence="9">
        <text>S-methyl-5'-thioadenosine + phosphate = 5-(methylsulfanyl)-alpha-D-ribose 1-phosphate + adenine</text>
        <dbReference type="Rhea" id="RHEA:11852"/>
        <dbReference type="ChEBI" id="CHEBI:16708"/>
        <dbReference type="ChEBI" id="CHEBI:17509"/>
        <dbReference type="ChEBI" id="CHEBI:43474"/>
        <dbReference type="ChEBI" id="CHEBI:58533"/>
        <dbReference type="EC" id="2.4.2.28"/>
    </reaction>
    <physiologicalReaction direction="left-to-right" evidence="9">
        <dbReference type="Rhea" id="RHEA:11853"/>
    </physiologicalReaction>
</comment>
<reference evidence="12 14" key="2">
    <citation type="submission" date="2016-10" db="EMBL/GenBank/DDBJ databases">
        <authorList>
            <person name="de Groot N.N."/>
        </authorList>
    </citation>
    <scope>NUCLEOTIDE SEQUENCE [LARGE SCALE GENOMIC DNA]</scope>
    <source>
        <strain evidence="12 14">CGMCC 1.10210</strain>
    </source>
</reference>
<reference evidence="11 13" key="1">
    <citation type="submission" date="2015-03" db="EMBL/GenBank/DDBJ databases">
        <authorList>
            <person name="Lepp D."/>
            <person name="Hassan Y.I."/>
            <person name="Li X.-Z."/>
            <person name="Zhou T."/>
        </authorList>
    </citation>
    <scope>NUCLEOTIDE SEQUENCE [LARGE SCALE GENOMIC DNA]</scope>
    <source>
        <strain evidence="11 13">Cr7-05</strain>
    </source>
</reference>
<dbReference type="EMBL" id="FOMB01000014">
    <property type="protein sequence ID" value="SFC92217.1"/>
    <property type="molecule type" value="Genomic_DNA"/>
</dbReference>
<dbReference type="InterPro" id="IPR038371">
    <property type="entry name" value="Cu_polyphenol_OxRdtase_sf"/>
</dbReference>
<accession>A0A0F5Q1V9</accession>
<comment type="similarity">
    <text evidence="2 10">Belongs to the purine nucleoside phosphorylase YfiH/LACC1 family.</text>
</comment>
<dbReference type="RefSeq" id="WP_046169929.1">
    <property type="nucleotide sequence ID" value="NZ_FOMB01000014.1"/>
</dbReference>
<keyword evidence="3" id="KW-0808">Transferase</keyword>
<dbReference type="OrthoDB" id="4279at2"/>
<gene>
    <name evidence="12" type="ORF">SAMN04488059_114110</name>
    <name evidence="11" type="ORF">WH91_05080</name>
</gene>
<dbReference type="PANTHER" id="PTHR30616">
    <property type="entry name" value="UNCHARACTERIZED PROTEIN YFIH"/>
    <property type="match status" value="1"/>
</dbReference>
<dbReference type="PATRIC" id="fig|728005.3.peg.3421"/>
<dbReference type="STRING" id="728005.SAMN04488059_114110"/>
<evidence type="ECO:0000256" key="7">
    <source>
        <dbReference type="ARBA" id="ARBA00047989"/>
    </source>
</evidence>
<keyword evidence="4" id="KW-0479">Metal-binding</keyword>
<proteinExistence type="inferred from homology"/>
<comment type="catalytic activity">
    <reaction evidence="1">
        <text>inosine + phosphate = alpha-D-ribose 1-phosphate + hypoxanthine</text>
        <dbReference type="Rhea" id="RHEA:27646"/>
        <dbReference type="ChEBI" id="CHEBI:17368"/>
        <dbReference type="ChEBI" id="CHEBI:17596"/>
        <dbReference type="ChEBI" id="CHEBI:43474"/>
        <dbReference type="ChEBI" id="CHEBI:57720"/>
        <dbReference type="EC" id="2.4.2.1"/>
    </reaction>
    <physiologicalReaction direction="left-to-right" evidence="1">
        <dbReference type="Rhea" id="RHEA:27647"/>
    </physiologicalReaction>
</comment>
<dbReference type="NCBIfam" id="TIGR00726">
    <property type="entry name" value="peptidoglycan editing factor PgeF"/>
    <property type="match status" value="1"/>
</dbReference>
<dbReference type="SUPFAM" id="SSF64438">
    <property type="entry name" value="CNF1/YfiH-like putative cysteine hydrolases"/>
    <property type="match status" value="1"/>
</dbReference>
<dbReference type="InterPro" id="IPR003730">
    <property type="entry name" value="Cu_polyphenol_OxRdtase"/>
</dbReference>
<dbReference type="Proteomes" id="UP000182258">
    <property type="component" value="Unassembled WGS sequence"/>
</dbReference>
<evidence type="ECO:0000256" key="1">
    <source>
        <dbReference type="ARBA" id="ARBA00000553"/>
    </source>
</evidence>
<comment type="catalytic activity">
    <reaction evidence="8">
        <text>adenosine + phosphate = alpha-D-ribose 1-phosphate + adenine</text>
        <dbReference type="Rhea" id="RHEA:27642"/>
        <dbReference type="ChEBI" id="CHEBI:16335"/>
        <dbReference type="ChEBI" id="CHEBI:16708"/>
        <dbReference type="ChEBI" id="CHEBI:43474"/>
        <dbReference type="ChEBI" id="CHEBI:57720"/>
        <dbReference type="EC" id="2.4.2.1"/>
    </reaction>
    <physiologicalReaction direction="left-to-right" evidence="8">
        <dbReference type="Rhea" id="RHEA:27643"/>
    </physiologicalReaction>
</comment>
<dbReference type="PANTHER" id="PTHR30616:SF2">
    <property type="entry name" value="PURINE NUCLEOSIDE PHOSPHORYLASE LACC1"/>
    <property type="match status" value="1"/>
</dbReference>
<keyword evidence="13" id="KW-1185">Reference proteome</keyword>
<evidence type="ECO:0000313" key="14">
    <source>
        <dbReference type="Proteomes" id="UP000182258"/>
    </source>
</evidence>
<evidence type="ECO:0000256" key="8">
    <source>
        <dbReference type="ARBA" id="ARBA00048968"/>
    </source>
</evidence>
<comment type="catalytic activity">
    <reaction evidence="7">
        <text>adenosine + H2O + H(+) = inosine + NH4(+)</text>
        <dbReference type="Rhea" id="RHEA:24408"/>
        <dbReference type="ChEBI" id="CHEBI:15377"/>
        <dbReference type="ChEBI" id="CHEBI:15378"/>
        <dbReference type="ChEBI" id="CHEBI:16335"/>
        <dbReference type="ChEBI" id="CHEBI:17596"/>
        <dbReference type="ChEBI" id="CHEBI:28938"/>
        <dbReference type="EC" id="3.5.4.4"/>
    </reaction>
    <physiologicalReaction direction="left-to-right" evidence="7">
        <dbReference type="Rhea" id="RHEA:24409"/>
    </physiologicalReaction>
</comment>
<evidence type="ECO:0000313" key="13">
    <source>
        <dbReference type="Proteomes" id="UP000033519"/>
    </source>
</evidence>
<dbReference type="Pfam" id="PF02578">
    <property type="entry name" value="Cu-oxidase_4"/>
    <property type="match status" value="1"/>
</dbReference>
<protein>
    <recommendedName>
        <fullName evidence="10">Purine nucleoside phosphorylase</fullName>
    </recommendedName>
</protein>
<evidence type="ECO:0000256" key="6">
    <source>
        <dbReference type="ARBA" id="ARBA00022833"/>
    </source>
</evidence>
<dbReference type="InterPro" id="IPR011324">
    <property type="entry name" value="Cytotoxic_necrot_fac-like_cat"/>
</dbReference>
<evidence type="ECO:0000256" key="5">
    <source>
        <dbReference type="ARBA" id="ARBA00022801"/>
    </source>
</evidence>
<name>A0A0F5Q1V9_9HYPH</name>
<evidence type="ECO:0000256" key="4">
    <source>
        <dbReference type="ARBA" id="ARBA00022723"/>
    </source>
</evidence>
<evidence type="ECO:0000256" key="3">
    <source>
        <dbReference type="ARBA" id="ARBA00022679"/>
    </source>
</evidence>